<proteinExistence type="inferred from homology"/>
<dbReference type="Gene3D" id="3.30.300.30">
    <property type="match status" value="1"/>
</dbReference>
<feature type="domain" description="AMP-dependent synthetase/ligase" evidence="2">
    <location>
        <begin position="132"/>
        <end position="491"/>
    </location>
</feature>
<comment type="similarity">
    <text evidence="1">Belongs to the ATP-dependent AMP-binding enzyme family.</text>
</comment>
<evidence type="ECO:0000259" key="4">
    <source>
        <dbReference type="Pfam" id="PF16177"/>
    </source>
</evidence>
<dbReference type="Gene3D" id="3.40.50.12780">
    <property type="entry name" value="N-terminal domain of ligase-like"/>
    <property type="match status" value="1"/>
</dbReference>
<dbReference type="Pfam" id="PF13193">
    <property type="entry name" value="AMP-binding_C"/>
    <property type="match status" value="1"/>
</dbReference>
<dbReference type="InterPro" id="IPR000873">
    <property type="entry name" value="AMP-dep_synth/lig_dom"/>
</dbReference>
<evidence type="ECO:0000313" key="5">
    <source>
        <dbReference type="EMBL" id="WKN37730.1"/>
    </source>
</evidence>
<accession>A0AA49GMS5</accession>
<gene>
    <name evidence="5" type="ORF">K4G66_03285</name>
</gene>
<dbReference type="EMBL" id="CP120682">
    <property type="protein sequence ID" value="WKN37730.1"/>
    <property type="molecule type" value="Genomic_DNA"/>
</dbReference>
<dbReference type="AlphaFoldDB" id="A0AA49GMS5"/>
<sequence length="652" mass="72429">MEQNTTTRLSQKAQLWQTFAQQARALFSFEQTWQMYQTLYQNEPIGIAWQPSKTTVQQSNLASLMHSVGATSYAELYQWSIHHKADFWQQVLQRLNIQFQTSYEKVLDESAGNEQVEWLPGAQLNITESCFQASPEKTALIVADESGQQQSFTYQQLELLANQVGVGVRKMGLAPGDAVALYMPLCAEAVAAYLGIVKAGMAAVLIADSFSAQELKSRLAIAHTKAVITIDAYAYNGKPLQVYNRVKEASAPTAIVVTQQADTQLRAEDTSWTDFLGEAEDVTHIGTPEDTISILFSSGTTKEPKAIPWTHLTPIKCAMDGHFHHDIHPDDVVTWTTGMGWMMGPWLIYATLMNKATLAIFTGSAASPQFGQFVEDTGISVLGTIPSLVKVWRTHKVMEDYRWQVRVFSSTGEPSNAEDYLYLMWLNQFKAPIIEYCGGTEIGGGYLTGTVVQPAVPATFTTPALGLELRFKDAQTNVLKPVQDGEVIIVPPSIGLSQRLLNRDHHEEYYESMPVLEDGRSLRKHGDNYRILAEVEGTAFYRSQGRADDVMNLGGIKVSAVEIEKVLNQHDAVLETAAVAVSPPEGGPEQLVVFYVPQQEVAADILKSELQKMLSRQLNPLFRIQAIVEQTSLPRTASNKLMRRTLRQQYTA</sequence>
<feature type="domain" description="AMP-binding enzyme C-terminal" evidence="3">
    <location>
        <begin position="562"/>
        <end position="640"/>
    </location>
</feature>
<reference evidence="5" key="2">
    <citation type="journal article" date="2024" name="Antonie Van Leeuwenhoek">
        <title>Roseihalotalea indica gen. nov., sp. nov., a halophilic Bacteroidetes from mesopelagic Southwest Indian Ocean with higher carbohydrate metabolic potential.</title>
        <authorList>
            <person name="Chen B."/>
            <person name="Zhang M."/>
            <person name="Lin D."/>
            <person name="Ye J."/>
            <person name="Tang K."/>
        </authorList>
    </citation>
    <scope>NUCLEOTIDE SEQUENCE</scope>
    <source>
        <strain evidence="5">TK19036</strain>
    </source>
</reference>
<organism evidence="5">
    <name type="scientific">Roseihalotalea indica</name>
    <dbReference type="NCBI Taxonomy" id="2867963"/>
    <lineage>
        <taxon>Bacteria</taxon>
        <taxon>Pseudomonadati</taxon>
        <taxon>Bacteroidota</taxon>
        <taxon>Cytophagia</taxon>
        <taxon>Cytophagales</taxon>
        <taxon>Catalimonadaceae</taxon>
        <taxon>Roseihalotalea</taxon>
    </lineage>
</organism>
<dbReference type="InterPro" id="IPR045851">
    <property type="entry name" value="AMP-bd_C_sf"/>
</dbReference>
<dbReference type="InterPro" id="IPR042099">
    <property type="entry name" value="ANL_N_sf"/>
</dbReference>
<dbReference type="PANTHER" id="PTHR44378:SF2">
    <property type="entry name" value="ACYL-ACTIVATING ENZYME 17, PEROXISOMAL-RELATED"/>
    <property type="match status" value="1"/>
</dbReference>
<dbReference type="InterPro" id="IPR032387">
    <property type="entry name" value="ACAS_N"/>
</dbReference>
<dbReference type="Pfam" id="PF16177">
    <property type="entry name" value="ACAS_N"/>
    <property type="match status" value="1"/>
</dbReference>
<dbReference type="InterPro" id="IPR025110">
    <property type="entry name" value="AMP-bd_C"/>
</dbReference>
<evidence type="ECO:0000259" key="3">
    <source>
        <dbReference type="Pfam" id="PF13193"/>
    </source>
</evidence>
<evidence type="ECO:0000256" key="1">
    <source>
        <dbReference type="ARBA" id="ARBA00006432"/>
    </source>
</evidence>
<dbReference type="PANTHER" id="PTHR44378">
    <property type="entry name" value="ACYL-ACTIVATING ENZYME 17, PEROXISOMAL-RELATED"/>
    <property type="match status" value="1"/>
</dbReference>
<name>A0AA49GMS5_9BACT</name>
<protein>
    <submittedName>
        <fullName evidence="5">AMP-binding protein</fullName>
    </submittedName>
</protein>
<evidence type="ECO:0000259" key="2">
    <source>
        <dbReference type="Pfam" id="PF00501"/>
    </source>
</evidence>
<dbReference type="SUPFAM" id="SSF56801">
    <property type="entry name" value="Acetyl-CoA synthetase-like"/>
    <property type="match status" value="1"/>
</dbReference>
<dbReference type="Pfam" id="PF00501">
    <property type="entry name" value="AMP-binding"/>
    <property type="match status" value="1"/>
</dbReference>
<reference evidence="5" key="1">
    <citation type="journal article" date="2023" name="Comput. Struct. Biotechnol. J.">
        <title>Discovery of a novel marine Bacteroidetes with a rich repertoire of carbohydrate-active enzymes.</title>
        <authorList>
            <person name="Chen B."/>
            <person name="Liu G."/>
            <person name="Chen Q."/>
            <person name="Wang H."/>
            <person name="Liu L."/>
            <person name="Tang K."/>
        </authorList>
    </citation>
    <scope>NUCLEOTIDE SEQUENCE</scope>
    <source>
        <strain evidence="5">TK19036</strain>
    </source>
</reference>
<feature type="domain" description="Acetyl-coenzyme A synthetase N-terminal" evidence="4">
    <location>
        <begin position="73"/>
        <end position="130"/>
    </location>
</feature>